<feature type="region of interest" description="Disordered" evidence="1">
    <location>
        <begin position="215"/>
        <end position="298"/>
    </location>
</feature>
<evidence type="ECO:0000313" key="2">
    <source>
        <dbReference type="EMBL" id="ELU10554.1"/>
    </source>
</evidence>
<dbReference type="HOGENOM" id="CLU_566511_0_0_1"/>
<reference evidence="3" key="3">
    <citation type="submission" date="2015-06" db="UniProtKB">
        <authorList>
            <consortium name="EnsemblMetazoa"/>
        </authorList>
    </citation>
    <scope>IDENTIFICATION</scope>
</reference>
<feature type="compositionally biased region" description="Basic and acidic residues" evidence="1">
    <location>
        <begin position="248"/>
        <end position="257"/>
    </location>
</feature>
<proteinExistence type="predicted"/>
<feature type="compositionally biased region" description="Polar residues" evidence="1">
    <location>
        <begin position="282"/>
        <end position="296"/>
    </location>
</feature>
<reference evidence="4" key="1">
    <citation type="submission" date="2012-12" db="EMBL/GenBank/DDBJ databases">
        <authorList>
            <person name="Hellsten U."/>
            <person name="Grimwood J."/>
            <person name="Chapman J.A."/>
            <person name="Shapiro H."/>
            <person name="Aerts A."/>
            <person name="Otillar R.P."/>
            <person name="Terry A.Y."/>
            <person name="Boore J.L."/>
            <person name="Simakov O."/>
            <person name="Marletaz F."/>
            <person name="Cho S.-J."/>
            <person name="Edsinger-Gonzales E."/>
            <person name="Havlak P."/>
            <person name="Kuo D.-H."/>
            <person name="Larsson T."/>
            <person name="Lv J."/>
            <person name="Arendt D."/>
            <person name="Savage R."/>
            <person name="Osoegawa K."/>
            <person name="de Jong P."/>
            <person name="Lindberg D.R."/>
            <person name="Seaver E.C."/>
            <person name="Weisblat D.A."/>
            <person name="Putnam N.H."/>
            <person name="Grigoriev I.V."/>
            <person name="Rokhsar D.S."/>
        </authorList>
    </citation>
    <scope>NUCLEOTIDE SEQUENCE</scope>
    <source>
        <strain evidence="4">I ESC-2004</strain>
    </source>
</reference>
<evidence type="ECO:0000313" key="4">
    <source>
        <dbReference type="Proteomes" id="UP000014760"/>
    </source>
</evidence>
<evidence type="ECO:0000256" key="1">
    <source>
        <dbReference type="SAM" id="MobiDB-lite"/>
    </source>
</evidence>
<dbReference type="EnsemblMetazoa" id="CapteT194023">
    <property type="protein sequence ID" value="CapteP194023"/>
    <property type="gene ID" value="CapteG194023"/>
</dbReference>
<feature type="region of interest" description="Disordered" evidence="1">
    <location>
        <begin position="117"/>
        <end position="166"/>
    </location>
</feature>
<protein>
    <submittedName>
        <fullName evidence="2 3">Uncharacterized protein</fullName>
    </submittedName>
</protein>
<dbReference type="Proteomes" id="UP000014760">
    <property type="component" value="Unassembled WGS sequence"/>
</dbReference>
<evidence type="ECO:0000313" key="3">
    <source>
        <dbReference type="EnsemblMetazoa" id="CapteP194023"/>
    </source>
</evidence>
<dbReference type="AlphaFoldDB" id="R7UW49"/>
<gene>
    <name evidence="2" type="ORF">CAPTEDRAFT_194023</name>
</gene>
<dbReference type="EMBL" id="AMQN01006005">
    <property type="status" value="NOT_ANNOTATED_CDS"/>
    <property type="molecule type" value="Genomic_DNA"/>
</dbReference>
<sequence>MGSKGDFEIAWKARFPDDSAPLLECFEGRHRSSTELRDACQSQYASTQHNIEMLQKELHQQEFISTFLWDLLRSETDGPRSPGLDSDIPVPTQHEPAYHGYATVPEGRNVIRQASTASIPQAPDSKEHISSPYNKHRDVTSHHSDAMGDKRFSQGSTKRSSQRDSQKSIFVYPALTKSGSEDVMPIHEKSLDIIMESARKSSSLENLDVKLKQEGSIHRASSDPDTLEDFKSRPVPAPRPSVHGPSFKIKESNEQTRIKSGSSSLKKKPGPPTTPKPPKPIRTTSLDQPEKSTQPPTLKKLVKQSENVHDDVTVEIRSDRATSLVENKRSSPKPVVQKSATLPASSAFEETIYDAPIPVNREVIDEDPSSSDDEEPVYYNILLMKQQTLKNRSIYASADVTRKMKLESEARQLSDRFSRSIDNSAIPSKPTPPKGKQSLWLLLGMVLTNIMNQSNKIDLVCLCTNKQISIFLGFSMWEVASK</sequence>
<feature type="compositionally biased region" description="Pro residues" evidence="1">
    <location>
        <begin position="270"/>
        <end position="280"/>
    </location>
</feature>
<feature type="compositionally biased region" description="Basic and acidic residues" evidence="1">
    <location>
        <begin position="215"/>
        <end position="232"/>
    </location>
</feature>
<accession>R7UW49</accession>
<reference evidence="2 4" key="2">
    <citation type="journal article" date="2013" name="Nature">
        <title>Insights into bilaterian evolution from three spiralian genomes.</title>
        <authorList>
            <person name="Simakov O."/>
            <person name="Marletaz F."/>
            <person name="Cho S.J."/>
            <person name="Edsinger-Gonzales E."/>
            <person name="Havlak P."/>
            <person name="Hellsten U."/>
            <person name="Kuo D.H."/>
            <person name="Larsson T."/>
            <person name="Lv J."/>
            <person name="Arendt D."/>
            <person name="Savage R."/>
            <person name="Osoegawa K."/>
            <person name="de Jong P."/>
            <person name="Grimwood J."/>
            <person name="Chapman J.A."/>
            <person name="Shapiro H."/>
            <person name="Aerts A."/>
            <person name="Otillar R.P."/>
            <person name="Terry A.Y."/>
            <person name="Boore J.L."/>
            <person name="Grigoriev I.V."/>
            <person name="Lindberg D.R."/>
            <person name="Seaver E.C."/>
            <person name="Weisblat D.A."/>
            <person name="Putnam N.H."/>
            <person name="Rokhsar D.S."/>
        </authorList>
    </citation>
    <scope>NUCLEOTIDE SEQUENCE</scope>
    <source>
        <strain evidence="2 4">I ESC-2004</strain>
    </source>
</reference>
<keyword evidence="4" id="KW-1185">Reference proteome</keyword>
<dbReference type="EMBL" id="KB297391">
    <property type="protein sequence ID" value="ELU10554.1"/>
    <property type="molecule type" value="Genomic_DNA"/>
</dbReference>
<feature type="compositionally biased region" description="Basic and acidic residues" evidence="1">
    <location>
        <begin position="124"/>
        <end position="152"/>
    </location>
</feature>
<organism evidence="2">
    <name type="scientific">Capitella teleta</name>
    <name type="common">Polychaete worm</name>
    <dbReference type="NCBI Taxonomy" id="283909"/>
    <lineage>
        <taxon>Eukaryota</taxon>
        <taxon>Metazoa</taxon>
        <taxon>Spiralia</taxon>
        <taxon>Lophotrochozoa</taxon>
        <taxon>Annelida</taxon>
        <taxon>Polychaeta</taxon>
        <taxon>Sedentaria</taxon>
        <taxon>Scolecida</taxon>
        <taxon>Capitellidae</taxon>
        <taxon>Capitella</taxon>
    </lineage>
</organism>
<name>R7UW49_CAPTE</name>